<dbReference type="InterPro" id="IPR041496">
    <property type="entry name" value="YitH/HolE_GNAT"/>
</dbReference>
<protein>
    <recommendedName>
        <fullName evidence="1">YitH/HolE acetyltransferase (GNAT) domain-containing protein</fullName>
    </recommendedName>
</protein>
<accession>A0ABT9XDY9</accession>
<name>A0ABT9XDY9_9BACL</name>
<dbReference type="Gene3D" id="3.40.630.90">
    <property type="match status" value="1"/>
</dbReference>
<proteinExistence type="predicted"/>
<evidence type="ECO:0000259" key="1">
    <source>
        <dbReference type="Pfam" id="PF18014"/>
    </source>
</evidence>
<dbReference type="Proteomes" id="UP001232973">
    <property type="component" value="Unassembled WGS sequence"/>
</dbReference>
<dbReference type="PANTHER" id="PTHR47237">
    <property type="entry name" value="SLL0310 PROTEIN"/>
    <property type="match status" value="1"/>
</dbReference>
<feature type="domain" description="YitH/HolE acetyltransferase (GNAT)" evidence="1">
    <location>
        <begin position="26"/>
        <end position="147"/>
    </location>
</feature>
<gene>
    <name evidence="2" type="ORF">J2S03_000320</name>
</gene>
<keyword evidence="3" id="KW-1185">Reference proteome</keyword>
<evidence type="ECO:0000313" key="3">
    <source>
        <dbReference type="Proteomes" id="UP001232973"/>
    </source>
</evidence>
<reference evidence="2 3" key="1">
    <citation type="submission" date="2023-07" db="EMBL/GenBank/DDBJ databases">
        <title>Genomic Encyclopedia of Type Strains, Phase IV (KMG-IV): sequencing the most valuable type-strain genomes for metagenomic binning, comparative biology and taxonomic classification.</title>
        <authorList>
            <person name="Goeker M."/>
        </authorList>
    </citation>
    <scope>NUCLEOTIDE SEQUENCE [LARGE SCALE GENOMIC DNA]</scope>
    <source>
        <strain evidence="2 3">DSM 4006</strain>
    </source>
</reference>
<dbReference type="EMBL" id="JAUSTP010000001">
    <property type="protein sequence ID" value="MDQ0188516.1"/>
    <property type="molecule type" value="Genomic_DNA"/>
</dbReference>
<organism evidence="2 3">
    <name type="scientific">Alicyclobacillus cycloheptanicus</name>
    <dbReference type="NCBI Taxonomy" id="1457"/>
    <lineage>
        <taxon>Bacteria</taxon>
        <taxon>Bacillati</taxon>
        <taxon>Bacillota</taxon>
        <taxon>Bacilli</taxon>
        <taxon>Bacillales</taxon>
        <taxon>Alicyclobacillaceae</taxon>
        <taxon>Alicyclobacillus</taxon>
    </lineage>
</organism>
<dbReference type="Pfam" id="PF18014">
    <property type="entry name" value="Acetyltransf_18"/>
    <property type="match status" value="1"/>
</dbReference>
<sequence length="154" mass="16695">MDAPHRCPHRRPDLAQYHPRALPEAIALDERVFGARRTAVYRALGQHLHAGAVVRDPQGRMIAIALAIQRTNMLVVGPVIAPHAKMAADLVHAISCGWDGLVRIDVPGQPAEFEALLGEMGFSAAMESPIMVMGAQTLPGQRQYLFGMVDPVFG</sequence>
<dbReference type="RefSeq" id="WP_274455916.1">
    <property type="nucleotide sequence ID" value="NZ_CP067097.1"/>
</dbReference>
<dbReference type="PANTHER" id="PTHR47237:SF2">
    <property type="entry name" value="BLL4206 PROTEIN"/>
    <property type="match status" value="1"/>
</dbReference>
<evidence type="ECO:0000313" key="2">
    <source>
        <dbReference type="EMBL" id="MDQ0188516.1"/>
    </source>
</evidence>
<dbReference type="InterPro" id="IPR052729">
    <property type="entry name" value="Acyl/Acetyltrans_Enzymes"/>
</dbReference>
<comment type="caution">
    <text evidence="2">The sequence shown here is derived from an EMBL/GenBank/DDBJ whole genome shotgun (WGS) entry which is preliminary data.</text>
</comment>